<organism evidence="1 2">
    <name type="scientific">Armillaria solidipes</name>
    <dbReference type="NCBI Taxonomy" id="1076256"/>
    <lineage>
        <taxon>Eukaryota</taxon>
        <taxon>Fungi</taxon>
        <taxon>Dikarya</taxon>
        <taxon>Basidiomycota</taxon>
        <taxon>Agaricomycotina</taxon>
        <taxon>Agaricomycetes</taxon>
        <taxon>Agaricomycetidae</taxon>
        <taxon>Agaricales</taxon>
        <taxon>Marasmiineae</taxon>
        <taxon>Physalacriaceae</taxon>
        <taxon>Armillaria</taxon>
    </lineage>
</organism>
<dbReference type="Proteomes" id="UP000218334">
    <property type="component" value="Unassembled WGS sequence"/>
</dbReference>
<dbReference type="EMBL" id="KZ293508">
    <property type="protein sequence ID" value="PBK59288.1"/>
    <property type="molecule type" value="Genomic_DNA"/>
</dbReference>
<sequence length="103" mass="12135">MKFEAIWTTFQTSAFTMRRRDLFVFRSAQWLDCQLAIIKRWITSGQMQIVKVKYLLSTRRSHDCVCHLLCLLIASLPFCSTTEPEQCPAVVPKKRRRVLVRTK</sequence>
<accession>A0A2H3AZU8</accession>
<reference evidence="2" key="1">
    <citation type="journal article" date="2017" name="Nat. Ecol. Evol.">
        <title>Genome expansion and lineage-specific genetic innovations in the forest pathogenic fungi Armillaria.</title>
        <authorList>
            <person name="Sipos G."/>
            <person name="Prasanna A.N."/>
            <person name="Walter M.C."/>
            <person name="O'Connor E."/>
            <person name="Balint B."/>
            <person name="Krizsan K."/>
            <person name="Kiss B."/>
            <person name="Hess J."/>
            <person name="Varga T."/>
            <person name="Slot J."/>
            <person name="Riley R."/>
            <person name="Boka B."/>
            <person name="Rigling D."/>
            <person name="Barry K."/>
            <person name="Lee J."/>
            <person name="Mihaltcheva S."/>
            <person name="LaButti K."/>
            <person name="Lipzen A."/>
            <person name="Waldron R."/>
            <person name="Moloney N.M."/>
            <person name="Sperisen C."/>
            <person name="Kredics L."/>
            <person name="Vagvoelgyi C."/>
            <person name="Patrignani A."/>
            <person name="Fitzpatrick D."/>
            <person name="Nagy I."/>
            <person name="Doyle S."/>
            <person name="Anderson J.B."/>
            <person name="Grigoriev I.V."/>
            <person name="Gueldener U."/>
            <person name="Muensterkoetter M."/>
            <person name="Nagy L.G."/>
        </authorList>
    </citation>
    <scope>NUCLEOTIDE SEQUENCE [LARGE SCALE GENOMIC DNA]</scope>
    <source>
        <strain evidence="2">28-4</strain>
    </source>
</reference>
<dbReference type="AlphaFoldDB" id="A0A2H3AZU8"/>
<proteinExistence type="predicted"/>
<evidence type="ECO:0000313" key="1">
    <source>
        <dbReference type="EMBL" id="PBK59288.1"/>
    </source>
</evidence>
<name>A0A2H3AZU8_9AGAR</name>
<gene>
    <name evidence="1" type="ORF">ARMSODRAFT_805408</name>
</gene>
<protein>
    <submittedName>
        <fullName evidence="1">Uncharacterized protein</fullName>
    </submittedName>
</protein>
<keyword evidence="2" id="KW-1185">Reference proteome</keyword>
<evidence type="ECO:0000313" key="2">
    <source>
        <dbReference type="Proteomes" id="UP000218334"/>
    </source>
</evidence>